<name>A0A3B0P3G6_9BACT</name>
<dbReference type="Gene3D" id="3.40.50.720">
    <property type="entry name" value="NAD(P)-binding Rossmann-like Domain"/>
    <property type="match status" value="1"/>
</dbReference>
<accession>A0A3B0P3G6</accession>
<dbReference type="EMBL" id="LS991949">
    <property type="protein sequence ID" value="SYV90817.1"/>
    <property type="molecule type" value="Genomic_DNA"/>
</dbReference>
<dbReference type="GO" id="GO:0004022">
    <property type="term" value="F:alcohol dehydrogenase (NAD+) activity"/>
    <property type="evidence" value="ECO:0007669"/>
    <property type="project" value="UniProtKB-EC"/>
</dbReference>
<dbReference type="Proteomes" id="UP000259864">
    <property type="component" value="Chromosome 1"/>
</dbReference>
<sequence length="63" mass="7082">MERELAGSIVGTRKDLQEALDYAARGLVKSEVTKVVKLDEVAEIFDKLEKGEFLGRAVIDFRK</sequence>
<dbReference type="AlphaFoldDB" id="A0A3B0P3G6"/>
<keyword evidence="1" id="KW-0560">Oxidoreductase</keyword>
<protein>
    <submittedName>
        <fullName evidence="1">Alcohol dehydrogenase 1</fullName>
        <ecNumber evidence="1">1.1.1.1</ecNumber>
    </submittedName>
</protein>
<evidence type="ECO:0000313" key="2">
    <source>
        <dbReference type="Proteomes" id="UP000259864"/>
    </source>
</evidence>
<dbReference type="KEGG" id="mala:NCTC10135_01342"/>
<reference evidence="2" key="1">
    <citation type="submission" date="2018-06" db="EMBL/GenBank/DDBJ databases">
        <authorList>
            <consortium name="Pathogen Informatics"/>
        </authorList>
    </citation>
    <scope>NUCLEOTIDE SEQUENCE [LARGE SCALE GENOMIC DNA]</scope>
    <source>
        <strain evidence="2">NCTC10135</strain>
    </source>
</reference>
<proteinExistence type="predicted"/>
<gene>
    <name evidence="1" type="primary">adhA</name>
    <name evidence="1" type="ORF">NCTC10135_01342</name>
</gene>
<dbReference type="EC" id="1.1.1.1" evidence="1"/>
<organism evidence="1 2">
    <name type="scientific">Metamycoplasma alkalescens</name>
    <dbReference type="NCBI Taxonomy" id="45363"/>
    <lineage>
        <taxon>Bacteria</taxon>
        <taxon>Bacillati</taxon>
        <taxon>Mycoplasmatota</taxon>
        <taxon>Mycoplasmoidales</taxon>
        <taxon>Metamycoplasmataceae</taxon>
        <taxon>Metamycoplasma</taxon>
    </lineage>
</organism>
<evidence type="ECO:0000313" key="1">
    <source>
        <dbReference type="EMBL" id="SYV90817.1"/>
    </source>
</evidence>
<dbReference type="Gene3D" id="3.90.180.10">
    <property type="entry name" value="Medium-chain alcohol dehydrogenases, catalytic domain"/>
    <property type="match status" value="1"/>
</dbReference>